<dbReference type="InterPro" id="IPR004711">
    <property type="entry name" value="Benzoate_Transporter"/>
</dbReference>
<reference evidence="2 3" key="1">
    <citation type="submission" date="2018-05" db="EMBL/GenBank/DDBJ databases">
        <title>complete genome sequence of Aquabacterium olei NBRC 110486.</title>
        <authorList>
            <person name="Tang B."/>
            <person name="Chang J."/>
            <person name="Zhang L."/>
            <person name="Yang H."/>
        </authorList>
    </citation>
    <scope>NUCLEOTIDE SEQUENCE [LARGE SCALE GENOMIC DNA]</scope>
    <source>
        <strain evidence="2 3">NBRC 110486</strain>
    </source>
</reference>
<evidence type="ECO:0000313" key="3">
    <source>
        <dbReference type="Proteomes" id="UP000244892"/>
    </source>
</evidence>
<dbReference type="KEGG" id="aon:DEH84_15045"/>
<feature type="transmembrane region" description="Helical" evidence="1">
    <location>
        <begin position="144"/>
        <end position="161"/>
    </location>
</feature>
<keyword evidence="1" id="KW-0812">Transmembrane</keyword>
<proteinExistence type="predicted"/>
<dbReference type="EMBL" id="CP029210">
    <property type="protein sequence ID" value="AWI54590.1"/>
    <property type="molecule type" value="Genomic_DNA"/>
</dbReference>
<organism evidence="2 3">
    <name type="scientific">Aquabacterium olei</name>
    <dbReference type="NCBI Taxonomy" id="1296669"/>
    <lineage>
        <taxon>Bacteria</taxon>
        <taxon>Pseudomonadati</taxon>
        <taxon>Pseudomonadota</taxon>
        <taxon>Betaproteobacteria</taxon>
        <taxon>Burkholderiales</taxon>
        <taxon>Aquabacterium</taxon>
    </lineage>
</organism>
<keyword evidence="1" id="KW-0472">Membrane</keyword>
<sequence>MLRKDWSFSALAAGFLAVLVSYAGPLLILFQAAQVGMVPPDIVASWVWAISIGAAVSGIALSWWFKAPVITAWSAPGTALLVTLFPAMPLDEVVGAYLIAAVLTGLIGITGMFDRLMRLIPKGVAYGMMAGILFQFGLRAFKSMEALPLLTAAMVIGYLVFKRHWPRYHMVLVLALGLALTVLQPHAPWPTLDLRPTLPVFTTPAWSWSATFSLAIPLVLVSLSGQFMPGMAILHAAGYRLDARPIIAATSAVSVFTAFFGGITTVLAAITAALCTGRDAHEDPRRRYVAGLANGLFYLIGGTFGGLIVWLFAVLPGPFVAVLAGLALTGAITSNVLGAVTDEPHREAAILTFLATASGVSFLGLGSAFWGVVLGSLACWVNHRRTQPKPA</sequence>
<protein>
    <submittedName>
        <fullName evidence="2">Benzoate transporter</fullName>
    </submittedName>
</protein>
<feature type="transmembrane region" description="Helical" evidence="1">
    <location>
        <begin position="319"/>
        <end position="340"/>
    </location>
</feature>
<dbReference type="OrthoDB" id="9792424at2"/>
<feature type="transmembrane region" description="Helical" evidence="1">
    <location>
        <begin position="246"/>
        <end position="272"/>
    </location>
</feature>
<dbReference type="Pfam" id="PF03594">
    <property type="entry name" value="BenE"/>
    <property type="match status" value="1"/>
</dbReference>
<keyword evidence="1" id="KW-1133">Transmembrane helix</keyword>
<gene>
    <name evidence="2" type="ORF">DEH84_15045</name>
</gene>
<feature type="transmembrane region" description="Helical" evidence="1">
    <location>
        <begin position="94"/>
        <end position="113"/>
    </location>
</feature>
<feature type="transmembrane region" description="Helical" evidence="1">
    <location>
        <begin position="292"/>
        <end position="312"/>
    </location>
</feature>
<evidence type="ECO:0000313" key="2">
    <source>
        <dbReference type="EMBL" id="AWI54590.1"/>
    </source>
</evidence>
<dbReference type="RefSeq" id="WP_109037584.1">
    <property type="nucleotide sequence ID" value="NZ_CP029210.1"/>
</dbReference>
<dbReference type="PANTHER" id="PTHR30199">
    <property type="entry name" value="MFS FAMILY TRANSPORTER, PREDICTED SUBSTRATE BENZOATE"/>
    <property type="match status" value="1"/>
</dbReference>
<accession>A0A2U8FU92</accession>
<dbReference type="NCBIfam" id="TIGR00843">
    <property type="entry name" value="benE"/>
    <property type="match status" value="1"/>
</dbReference>
<feature type="transmembrane region" description="Helical" evidence="1">
    <location>
        <begin position="205"/>
        <end position="225"/>
    </location>
</feature>
<name>A0A2U8FU92_9BURK</name>
<dbReference type="GO" id="GO:0005886">
    <property type="term" value="C:plasma membrane"/>
    <property type="evidence" value="ECO:0007669"/>
    <property type="project" value="TreeGrafter"/>
</dbReference>
<dbReference type="PANTHER" id="PTHR30199:SF0">
    <property type="entry name" value="INNER MEMBRANE PROTEIN YDCO"/>
    <property type="match status" value="1"/>
</dbReference>
<dbReference type="GO" id="GO:0042925">
    <property type="term" value="F:benzoate transmembrane transporter activity"/>
    <property type="evidence" value="ECO:0007669"/>
    <property type="project" value="InterPro"/>
</dbReference>
<dbReference type="Proteomes" id="UP000244892">
    <property type="component" value="Chromosome"/>
</dbReference>
<feature type="transmembrane region" description="Helical" evidence="1">
    <location>
        <begin position="360"/>
        <end position="381"/>
    </location>
</feature>
<keyword evidence="3" id="KW-1185">Reference proteome</keyword>
<dbReference type="AlphaFoldDB" id="A0A2U8FU92"/>
<feature type="transmembrane region" description="Helical" evidence="1">
    <location>
        <begin position="70"/>
        <end position="88"/>
    </location>
</feature>
<feature type="transmembrane region" description="Helical" evidence="1">
    <location>
        <begin position="47"/>
        <end position="65"/>
    </location>
</feature>
<feature type="transmembrane region" description="Helical" evidence="1">
    <location>
        <begin position="168"/>
        <end position="185"/>
    </location>
</feature>
<evidence type="ECO:0000256" key="1">
    <source>
        <dbReference type="SAM" id="Phobius"/>
    </source>
</evidence>
<feature type="transmembrane region" description="Helical" evidence="1">
    <location>
        <begin position="120"/>
        <end position="138"/>
    </location>
</feature>